<accession>A0ABQ7GDF5</accession>
<feature type="compositionally biased region" description="Low complexity" evidence="1">
    <location>
        <begin position="235"/>
        <end position="249"/>
    </location>
</feature>
<feature type="compositionally biased region" description="Low complexity" evidence="1">
    <location>
        <begin position="1019"/>
        <end position="1038"/>
    </location>
</feature>
<feature type="region of interest" description="Disordered" evidence="1">
    <location>
        <begin position="525"/>
        <end position="699"/>
    </location>
</feature>
<feature type="compositionally biased region" description="Basic and acidic residues" evidence="1">
    <location>
        <begin position="336"/>
        <end position="347"/>
    </location>
</feature>
<feature type="compositionally biased region" description="Polar residues" evidence="1">
    <location>
        <begin position="415"/>
        <end position="427"/>
    </location>
</feature>
<feature type="compositionally biased region" description="Pro residues" evidence="1">
    <location>
        <begin position="225"/>
        <end position="234"/>
    </location>
</feature>
<evidence type="ECO:0000256" key="1">
    <source>
        <dbReference type="SAM" id="MobiDB-lite"/>
    </source>
</evidence>
<feature type="region of interest" description="Disordered" evidence="1">
    <location>
        <begin position="100"/>
        <end position="395"/>
    </location>
</feature>
<feature type="compositionally biased region" description="Polar residues" evidence="1">
    <location>
        <begin position="713"/>
        <end position="723"/>
    </location>
</feature>
<feature type="region of interest" description="Disordered" evidence="1">
    <location>
        <begin position="1010"/>
        <end position="1059"/>
    </location>
</feature>
<dbReference type="EMBL" id="MU069859">
    <property type="protein sequence ID" value="KAF5832638.1"/>
    <property type="molecule type" value="Genomic_DNA"/>
</dbReference>
<feature type="compositionally biased region" description="Low complexity" evidence="1">
    <location>
        <begin position="167"/>
        <end position="177"/>
    </location>
</feature>
<feature type="compositionally biased region" description="Low complexity" evidence="1">
    <location>
        <begin position="560"/>
        <end position="578"/>
    </location>
</feature>
<reference evidence="2" key="1">
    <citation type="submission" date="2017-08" db="EMBL/GenBank/DDBJ databases">
        <authorList>
            <person name="Polle J.E."/>
            <person name="Barry K."/>
            <person name="Cushman J."/>
            <person name="Schmutz J."/>
            <person name="Tran D."/>
            <person name="Hathwaick L.T."/>
            <person name="Yim W.C."/>
            <person name="Jenkins J."/>
            <person name="Mckie-Krisberg Z.M."/>
            <person name="Prochnik S."/>
            <person name="Lindquist E."/>
            <person name="Dockter R.B."/>
            <person name="Adam C."/>
            <person name="Molina H."/>
            <person name="Bunkerborg J."/>
            <person name="Jin E."/>
            <person name="Buchheim M."/>
            <person name="Magnuson J."/>
        </authorList>
    </citation>
    <scope>NUCLEOTIDE SEQUENCE</scope>
    <source>
        <strain evidence="2">CCAP 19/18</strain>
    </source>
</reference>
<evidence type="ECO:0000313" key="3">
    <source>
        <dbReference type="Proteomes" id="UP000815325"/>
    </source>
</evidence>
<feature type="compositionally biased region" description="Gly residues" evidence="1">
    <location>
        <begin position="617"/>
        <end position="627"/>
    </location>
</feature>
<evidence type="ECO:0000313" key="2">
    <source>
        <dbReference type="EMBL" id="KAF5832638.1"/>
    </source>
</evidence>
<feature type="compositionally biased region" description="Polar residues" evidence="1">
    <location>
        <begin position="132"/>
        <end position="141"/>
    </location>
</feature>
<dbReference type="Proteomes" id="UP000815325">
    <property type="component" value="Unassembled WGS sequence"/>
</dbReference>
<feature type="compositionally biased region" description="Low complexity" evidence="1">
    <location>
        <begin position="603"/>
        <end position="616"/>
    </location>
</feature>
<proteinExistence type="predicted"/>
<sequence length="1181" mass="121800">MGLQVDWTQVQSPGSYSGCDVVEAHDPSSKPRYLFTLADEEAHDRSVEPRSPFTLGHEGSEGSSGSSDGEEGDEDLFCLFDRESQALKDNIDAYNSGALHRKEQEQQAQGEGHPCTQCGVVLGPSPAPPAPQTFSEGSQGSPAAPPHTPEAHCTPPPTQQAVEQELPASNIPSESPASPAPLAPQTAEGSQGSAAAPTHTPEAHCAPLPTQQAVEPEEPACNVPSMPPASPAPPASQTAEASAAAPTHTPEAHRTPPPTKQALEQEEPACNVPDESPAPPASHSAEGSPAAPTHTPEAHCTPPPAEQATKQEVPAPNIPSASPSEEVRHSSNLKAGEAEDTKAESSRHNSSSSSSSSSGSKEDSDSTHGGDNNGGESSVEHEEPVGEGGLLPPHQFALHLMAHDLRTLPAHLGSGPTTRASGAQQRKTSSPSSDPPHPTHAAGMARFAAAGSSFPPSPPHISDTSYHLRHLASSPSSALPNQANTPRTASTGLVKDAAPAQHSYYERAWHHWSPTQLRQHLGLSTRPLSGTSAAGSAQQLGHSSPVTAANSHRPSSATPASSSVGRRRGVSAGSSSSATTRPPQAHPAGHGSAPGMAGRQPGSSSSAPDISALSEGADGGAQGGDGGPEAVAMGGSVRLEMPTLRTMMEGPTEDSHQAGSNEAKEGRAGRTQRVGRSSDAPSSSDAGGRGGDQDSGSALKYEEWFARMMGEATASNASGTSPSGRAVEEHPWPGFGGDSKDGGAGASWAGSMSSAADPWAGPASQEASTGAASSSGSDGHQLQQEASRQGRDAARLSRPSTAPSTRHGHQHIPAHLAQVPSPPYHAATSPGVVIGQRPARLTRPASAYAKLRGGGAHGSPPTVYQSYLAEPAWEIQTPCTPPAASDLPPKVVDHTAAVNVGKSTVSVYVEDTSRRIMEANRWMASLELKSRYRLRSRLSNMIVQVYDSTWQPEQDLDEVEAKSEPQLTITPEDTAAAAPTTKELTIKQFLALHQRLKAKVIEASAIRLSSRGRTGSPGRPAVSAPARPKSAAAKPVAASQGGALHAGPARRRPMSAHAPGGAKLVEQTWGGARSSEYTGGGFQGKEGTRAKHVPASPKLQLHQKQREEVLCVSVPHTVQQVGPAGRCFGMEGGVEDRMLVGAPRSPGKAGSTAQVKEELEGLAIQCKAISRNIGLLGGVIC</sequence>
<feature type="compositionally biased region" description="Polar residues" evidence="1">
    <location>
        <begin position="1"/>
        <end position="15"/>
    </location>
</feature>
<comment type="caution">
    <text evidence="2">The sequence shown here is derived from an EMBL/GenBank/DDBJ whole genome shotgun (WGS) entry which is preliminary data.</text>
</comment>
<feature type="region of interest" description="Disordered" evidence="1">
    <location>
        <begin position="39"/>
        <end position="77"/>
    </location>
</feature>
<feature type="compositionally biased region" description="Low complexity" evidence="1">
    <location>
        <begin position="348"/>
        <end position="359"/>
    </location>
</feature>
<organism evidence="2 3">
    <name type="scientific">Dunaliella salina</name>
    <name type="common">Green alga</name>
    <name type="synonym">Protococcus salinus</name>
    <dbReference type="NCBI Taxonomy" id="3046"/>
    <lineage>
        <taxon>Eukaryota</taxon>
        <taxon>Viridiplantae</taxon>
        <taxon>Chlorophyta</taxon>
        <taxon>core chlorophytes</taxon>
        <taxon>Chlorophyceae</taxon>
        <taxon>CS clade</taxon>
        <taxon>Chlamydomonadales</taxon>
        <taxon>Dunaliellaceae</taxon>
        <taxon>Dunaliella</taxon>
    </lineage>
</organism>
<feature type="compositionally biased region" description="Low complexity" evidence="1">
    <location>
        <begin position="746"/>
        <end position="779"/>
    </location>
</feature>
<keyword evidence="3" id="KW-1185">Reference proteome</keyword>
<feature type="region of interest" description="Disordered" evidence="1">
    <location>
        <begin position="409"/>
        <end position="441"/>
    </location>
</feature>
<feature type="compositionally biased region" description="Pro residues" evidence="1">
    <location>
        <begin position="143"/>
        <end position="158"/>
    </location>
</feature>
<feature type="compositionally biased region" description="Low complexity" evidence="1">
    <location>
        <begin position="675"/>
        <end position="686"/>
    </location>
</feature>
<feature type="region of interest" description="Disordered" evidence="1">
    <location>
        <begin position="712"/>
        <end position="811"/>
    </location>
</feature>
<protein>
    <submittedName>
        <fullName evidence="2">Uncharacterized protein</fullName>
    </submittedName>
</protein>
<name>A0ABQ7GDF5_DUNSA</name>
<feature type="compositionally biased region" description="Gly residues" evidence="1">
    <location>
        <begin position="734"/>
        <end position="745"/>
    </location>
</feature>
<feature type="compositionally biased region" description="Polar residues" evidence="1">
    <location>
        <begin position="526"/>
        <end position="559"/>
    </location>
</feature>
<gene>
    <name evidence="2" type="ORF">DUNSADRAFT_11424</name>
</gene>
<feature type="region of interest" description="Disordered" evidence="1">
    <location>
        <begin position="1"/>
        <end position="23"/>
    </location>
</feature>